<dbReference type="Proteomes" id="UP000187172">
    <property type="component" value="Unassembled WGS sequence"/>
</dbReference>
<evidence type="ECO:0000313" key="1">
    <source>
        <dbReference type="EMBL" id="OMF48337.1"/>
    </source>
</evidence>
<name>A0A1R1E949_9BACL</name>
<evidence type="ECO:0000313" key="2">
    <source>
        <dbReference type="Proteomes" id="UP000187172"/>
    </source>
</evidence>
<organism evidence="1 2">
    <name type="scientific">Paenibacillus rhizosphaerae</name>
    <dbReference type="NCBI Taxonomy" id="297318"/>
    <lineage>
        <taxon>Bacteria</taxon>
        <taxon>Bacillati</taxon>
        <taxon>Bacillota</taxon>
        <taxon>Bacilli</taxon>
        <taxon>Bacillales</taxon>
        <taxon>Paenibacillaceae</taxon>
        <taxon>Paenibacillus</taxon>
    </lineage>
</organism>
<dbReference type="AlphaFoldDB" id="A0A1R1E949"/>
<keyword evidence="2" id="KW-1185">Reference proteome</keyword>
<comment type="caution">
    <text evidence="1">The sequence shown here is derived from an EMBL/GenBank/DDBJ whole genome shotgun (WGS) entry which is preliminary data.</text>
</comment>
<proteinExistence type="predicted"/>
<accession>A0A1R1E949</accession>
<dbReference type="EMBL" id="MRTP01000017">
    <property type="protein sequence ID" value="OMF48337.1"/>
    <property type="molecule type" value="Genomic_DNA"/>
</dbReference>
<sequence length="65" mass="7564">MRVFIRNLSSIYIPYRILAERAKYTEFARFPKESLRAESPHWASLRFTTQKAASNEAADQDKDGI</sequence>
<protein>
    <submittedName>
        <fullName evidence="1">Uncharacterized protein</fullName>
    </submittedName>
</protein>
<reference evidence="1 2" key="1">
    <citation type="submission" date="2016-11" db="EMBL/GenBank/DDBJ databases">
        <title>Paenibacillus species isolates.</title>
        <authorList>
            <person name="Beno S.M."/>
        </authorList>
    </citation>
    <scope>NUCLEOTIDE SEQUENCE [LARGE SCALE GENOMIC DNA]</scope>
    <source>
        <strain evidence="1 2">FSL R5-0378</strain>
    </source>
</reference>
<gene>
    <name evidence="1" type="ORF">BK138_31685</name>
</gene>